<dbReference type="NCBIfam" id="TIGR01484">
    <property type="entry name" value="HAD-SF-IIB"/>
    <property type="match status" value="1"/>
</dbReference>
<accession>A0AA41Y657</accession>
<sequence>MSVEKNIGLVATDLDGTLLRNDKSISPDDLRMLELLGERNILRVVATGRNLKKVREVIPDHVPFDYVAFSSGAGIYDCLKRELIYYQNIQQGTVNRILELLITKDLNFHLFRPVPNNFRCWYHRGKEFCHEFERYFGFHNSVSEALPNSGQVNSDACQFLVMFRDAAQFHDLKAELEHQCEDIKVLRASSPLDSGYVWMEIFHRTVSKGNAIRFLCEHRQILPETTFGIGNDYNDLDLLDFTSFSYLTDNGPEELKARYRYAPSNEENAFSVSLKNHL</sequence>
<dbReference type="PANTHER" id="PTHR10000:SF8">
    <property type="entry name" value="HAD SUPERFAMILY HYDROLASE-LIKE, TYPE 3"/>
    <property type="match status" value="1"/>
</dbReference>
<dbReference type="Proteomes" id="UP001163821">
    <property type="component" value="Unassembled WGS sequence"/>
</dbReference>
<dbReference type="InterPro" id="IPR023214">
    <property type="entry name" value="HAD_sf"/>
</dbReference>
<proteinExistence type="predicted"/>
<dbReference type="PANTHER" id="PTHR10000">
    <property type="entry name" value="PHOSPHOSERINE PHOSPHATASE"/>
    <property type="match status" value="1"/>
</dbReference>
<organism evidence="1 2">
    <name type="scientific">Gaoshiqia sediminis</name>
    <dbReference type="NCBI Taxonomy" id="2986998"/>
    <lineage>
        <taxon>Bacteria</taxon>
        <taxon>Pseudomonadati</taxon>
        <taxon>Bacteroidota</taxon>
        <taxon>Bacteroidia</taxon>
        <taxon>Marinilabiliales</taxon>
        <taxon>Prolixibacteraceae</taxon>
        <taxon>Gaoshiqia</taxon>
    </lineage>
</organism>
<evidence type="ECO:0000313" key="1">
    <source>
        <dbReference type="EMBL" id="MCW0484146.1"/>
    </source>
</evidence>
<dbReference type="Pfam" id="PF08282">
    <property type="entry name" value="Hydrolase_3"/>
    <property type="match status" value="1"/>
</dbReference>
<evidence type="ECO:0000313" key="2">
    <source>
        <dbReference type="Proteomes" id="UP001163821"/>
    </source>
</evidence>
<dbReference type="SUPFAM" id="SSF56784">
    <property type="entry name" value="HAD-like"/>
    <property type="match status" value="1"/>
</dbReference>
<dbReference type="InterPro" id="IPR006379">
    <property type="entry name" value="HAD-SF_hydro_IIB"/>
</dbReference>
<keyword evidence="1" id="KW-0378">Hydrolase</keyword>
<dbReference type="AlphaFoldDB" id="A0AA41Y657"/>
<dbReference type="GO" id="GO:0000287">
    <property type="term" value="F:magnesium ion binding"/>
    <property type="evidence" value="ECO:0007669"/>
    <property type="project" value="TreeGrafter"/>
</dbReference>
<dbReference type="GO" id="GO:0005829">
    <property type="term" value="C:cytosol"/>
    <property type="evidence" value="ECO:0007669"/>
    <property type="project" value="TreeGrafter"/>
</dbReference>
<keyword evidence="2" id="KW-1185">Reference proteome</keyword>
<dbReference type="Gene3D" id="3.30.1240.10">
    <property type="match status" value="1"/>
</dbReference>
<dbReference type="InterPro" id="IPR036412">
    <property type="entry name" value="HAD-like_sf"/>
</dbReference>
<name>A0AA41Y657_9BACT</name>
<gene>
    <name evidence="1" type="ORF">N2K84_15495</name>
</gene>
<protein>
    <submittedName>
        <fullName evidence="1">HAD family hydrolase</fullName>
    </submittedName>
</protein>
<reference evidence="1" key="1">
    <citation type="submission" date="2022-10" db="EMBL/GenBank/DDBJ databases">
        <title>Gaoshiqiia sediminis gen. nov., sp. nov., isolated from coastal sediment.</title>
        <authorList>
            <person name="Yu W.X."/>
            <person name="Mu D.S."/>
            <person name="Du J.Z."/>
            <person name="Liang Y.Q."/>
        </authorList>
    </citation>
    <scope>NUCLEOTIDE SEQUENCE</scope>
    <source>
        <strain evidence="1">A06</strain>
    </source>
</reference>
<dbReference type="RefSeq" id="WP_282592739.1">
    <property type="nucleotide sequence ID" value="NZ_JAPAAF010000029.1"/>
</dbReference>
<dbReference type="Gene3D" id="3.40.50.1000">
    <property type="entry name" value="HAD superfamily/HAD-like"/>
    <property type="match status" value="1"/>
</dbReference>
<comment type="caution">
    <text evidence="1">The sequence shown here is derived from an EMBL/GenBank/DDBJ whole genome shotgun (WGS) entry which is preliminary data.</text>
</comment>
<dbReference type="GO" id="GO:0016791">
    <property type="term" value="F:phosphatase activity"/>
    <property type="evidence" value="ECO:0007669"/>
    <property type="project" value="TreeGrafter"/>
</dbReference>
<dbReference type="EMBL" id="JAPAAF010000029">
    <property type="protein sequence ID" value="MCW0484146.1"/>
    <property type="molecule type" value="Genomic_DNA"/>
</dbReference>